<name>A0A1I8F059_WUCBA</name>
<feature type="region of interest" description="Disordered" evidence="2">
    <location>
        <begin position="1"/>
        <end position="31"/>
    </location>
</feature>
<dbReference type="PANTHER" id="PTHR14130">
    <property type="entry name" value="3BP-1 RELATED RHOGAP"/>
    <property type="match status" value="1"/>
</dbReference>
<dbReference type="Pfam" id="PF00620">
    <property type="entry name" value="RhoGAP"/>
    <property type="match status" value="1"/>
</dbReference>
<dbReference type="SMART" id="SM00324">
    <property type="entry name" value="RhoGAP"/>
    <property type="match status" value="1"/>
</dbReference>
<keyword evidence="1" id="KW-0343">GTPase activation</keyword>
<evidence type="ECO:0000313" key="4">
    <source>
        <dbReference type="WBParaSite" id="maker-PairedContig_762-snap-gene-0.26-mRNA-1"/>
    </source>
</evidence>
<dbReference type="PANTHER" id="PTHR14130:SF14">
    <property type="entry name" value="RHO GTPASE-ACTIVATING PROTEIN 92B"/>
    <property type="match status" value="1"/>
</dbReference>
<evidence type="ECO:0000256" key="1">
    <source>
        <dbReference type="ARBA" id="ARBA00022468"/>
    </source>
</evidence>
<dbReference type="WBParaSite" id="maker-PairedContig_762-snap-gene-0.26-mRNA-1">
    <property type="protein sequence ID" value="maker-PairedContig_762-snap-gene-0.26-mRNA-1"/>
    <property type="gene ID" value="maker-PairedContig_762-snap-gene-0.26"/>
</dbReference>
<organism evidence="4">
    <name type="scientific">Wuchereria bancrofti</name>
    <dbReference type="NCBI Taxonomy" id="6293"/>
    <lineage>
        <taxon>Eukaryota</taxon>
        <taxon>Metazoa</taxon>
        <taxon>Ecdysozoa</taxon>
        <taxon>Nematoda</taxon>
        <taxon>Chromadorea</taxon>
        <taxon>Rhabditida</taxon>
        <taxon>Spirurina</taxon>
        <taxon>Spiruromorpha</taxon>
        <taxon>Filarioidea</taxon>
        <taxon>Onchocercidae</taxon>
        <taxon>Wuchereria</taxon>
    </lineage>
</organism>
<accession>A0A1I8F059</accession>
<dbReference type="InterPro" id="IPR047165">
    <property type="entry name" value="RHG17/44/SH3BP1-like"/>
</dbReference>
<dbReference type="SUPFAM" id="SSF103657">
    <property type="entry name" value="BAR/IMD domain-like"/>
    <property type="match status" value="1"/>
</dbReference>
<dbReference type="Gene3D" id="1.20.1270.60">
    <property type="entry name" value="Arfaptin homology (AH) domain/BAR domain"/>
    <property type="match status" value="1"/>
</dbReference>
<evidence type="ECO:0000259" key="3">
    <source>
        <dbReference type="PROSITE" id="PS50238"/>
    </source>
</evidence>
<sequence length="775" mass="87954">MEKMREGLQRRARRMQENLQQSVGLSEKKDELQSVSHVEQRNQKIILAVKNTRQNLQNCIRSVNREEAIDKRKRRLDEFGLWQQLLMDAKELENVYPRSQPSVLADTLKLYGDAMGVILEERVLTDQLIEKRILIKPVAHTMEESNTIKFRMLILVLDAFGKYMDDDKALSKAKEKLTRTVVDVEVSRKRKQGNHDELKAQEIQDEYDALQLKLESYKDNIFTDIFILLSREAEIAGIYKELITAQMEYHRTALQKLENILPEIDRKIASYPNRPVFGCHLEDHLRCSNRSVALVLEVCCSILKYQGFQEKGLFRVSGNNNRIRRLKAAFDAHQINNSSLEIAEYINDPHSVCSVLKCYLRELPEPLMTHTLHSDWVFIAKRDPDYRKEAIYRLLPLMPEANRHNLAYLIKFLQLILDYEEYTKMSVGNLSIVFGPNLIDAGNGTESENVLGSKLVETLIVNADFFFPNCNFLKNFLFSLVPVSVNNFNYTSPLLDSFLQRKPDVVNSFGSGDRMVVRGTQGQQHTGLYHAQSNNNSCKSTAQLRNTTSVVQQTSHPPSSSTSRARPKWPAPPPPVVGYSNCNNSNNNCSTNHSNLCSDSVEEMSFSLENLNNFISKSPSVASSDSMAEYGCTTNVEICDNFTFQPQMTRSYHEPGRPLRPPPPRNVGRSSTPDGGFQTSAVDSVEHDSSQEVAKTLQPDLLRSRNSVENYRSAPLPVACTKDNRTVVHLDTDAYHQHGGTLSGAENCNTLPKPPLPYKPKSIIDLNKPNEITKL</sequence>
<dbReference type="InterPro" id="IPR000198">
    <property type="entry name" value="RhoGAP_dom"/>
</dbReference>
<dbReference type="InterPro" id="IPR027267">
    <property type="entry name" value="AH/BAR_dom_sf"/>
</dbReference>
<dbReference type="STRING" id="6293.A0A1I8F059"/>
<dbReference type="GO" id="GO:0035020">
    <property type="term" value="P:regulation of Rac protein signal transduction"/>
    <property type="evidence" value="ECO:0007669"/>
    <property type="project" value="TreeGrafter"/>
</dbReference>
<feature type="region of interest" description="Disordered" evidence="2">
    <location>
        <begin position="648"/>
        <end position="692"/>
    </location>
</feature>
<dbReference type="PROSITE" id="PS50238">
    <property type="entry name" value="RHOGAP"/>
    <property type="match status" value="1"/>
</dbReference>
<dbReference type="SUPFAM" id="SSF48350">
    <property type="entry name" value="GTPase activation domain, GAP"/>
    <property type="match status" value="1"/>
</dbReference>
<proteinExistence type="predicted"/>
<reference evidence="4" key="1">
    <citation type="submission" date="2016-11" db="UniProtKB">
        <authorList>
            <consortium name="WormBaseParasite"/>
        </authorList>
    </citation>
    <scope>IDENTIFICATION</scope>
    <source>
        <strain evidence="4">pt0022</strain>
    </source>
</reference>
<feature type="region of interest" description="Disordered" evidence="2">
    <location>
        <begin position="547"/>
        <end position="577"/>
    </location>
</feature>
<dbReference type="Gene3D" id="1.10.555.10">
    <property type="entry name" value="Rho GTPase activation protein"/>
    <property type="match status" value="1"/>
</dbReference>
<protein>
    <submittedName>
        <fullName evidence="4">RhoGAP domain-containing protein</fullName>
    </submittedName>
</protein>
<dbReference type="AlphaFoldDB" id="A0A1I8F059"/>
<dbReference type="GO" id="GO:0032956">
    <property type="term" value="P:regulation of actin cytoskeleton organization"/>
    <property type="evidence" value="ECO:0007669"/>
    <property type="project" value="TreeGrafter"/>
</dbReference>
<dbReference type="GO" id="GO:0005096">
    <property type="term" value="F:GTPase activator activity"/>
    <property type="evidence" value="ECO:0007669"/>
    <property type="project" value="UniProtKB-KW"/>
</dbReference>
<dbReference type="InterPro" id="IPR008936">
    <property type="entry name" value="Rho_GTPase_activation_prot"/>
</dbReference>
<feature type="domain" description="Rho-GAP" evidence="3">
    <location>
        <begin position="279"/>
        <end position="467"/>
    </location>
</feature>
<evidence type="ECO:0000256" key="2">
    <source>
        <dbReference type="SAM" id="MobiDB-lite"/>
    </source>
</evidence>
<feature type="compositionally biased region" description="Low complexity" evidence="2">
    <location>
        <begin position="549"/>
        <end position="564"/>
    </location>
</feature>
<dbReference type="GO" id="GO:0007165">
    <property type="term" value="P:signal transduction"/>
    <property type="evidence" value="ECO:0007669"/>
    <property type="project" value="InterPro"/>
</dbReference>
<dbReference type="CDD" id="cd07595">
    <property type="entry name" value="BAR_RhoGAP_Rich-like"/>
    <property type="match status" value="1"/>
</dbReference>
<feature type="compositionally biased region" description="Polar residues" evidence="2">
    <location>
        <begin position="668"/>
        <end position="682"/>
    </location>
</feature>